<keyword evidence="3" id="KW-1185">Reference proteome</keyword>
<sequence>MEQWLADGEPAHPWDGGKWDPVNDQNQGVLSSGSFEKKPVTRRTTKKGKKGRGKVAKRDVNKEFEVYFGDECKLVNWQRLACDLGLEGNFSSITQCRKAFRNVWVNIVDFMDALYARNTSNASKFLTSDAMDALNIEKWHVDSTGSSHVNINALNVIMSALNVNANNQLVSMGPVDVKKFCSQKSLGKYTRKTKKFYPLNKAKKEGPIRALLAHIR</sequence>
<dbReference type="EMBL" id="MU251385">
    <property type="protein sequence ID" value="KAG9237519.1"/>
    <property type="molecule type" value="Genomic_DNA"/>
</dbReference>
<evidence type="ECO:0000313" key="3">
    <source>
        <dbReference type="Proteomes" id="UP000824998"/>
    </source>
</evidence>
<evidence type="ECO:0000256" key="1">
    <source>
        <dbReference type="SAM" id="MobiDB-lite"/>
    </source>
</evidence>
<feature type="compositionally biased region" description="Basic residues" evidence="1">
    <location>
        <begin position="40"/>
        <end position="55"/>
    </location>
</feature>
<dbReference type="PANTHER" id="PTHR38846:SF1">
    <property type="entry name" value="C3H1-TYPE DOMAIN-CONTAINING PROTEIN"/>
    <property type="match status" value="1"/>
</dbReference>
<feature type="region of interest" description="Disordered" evidence="1">
    <location>
        <begin position="1"/>
        <end position="55"/>
    </location>
</feature>
<accession>A0A9P7YPN7</accession>
<feature type="compositionally biased region" description="Basic and acidic residues" evidence="1">
    <location>
        <begin position="9"/>
        <end position="18"/>
    </location>
</feature>
<name>A0A9P7YPN7_9HELO</name>
<dbReference type="AlphaFoldDB" id="A0A9P7YPN7"/>
<dbReference type="OrthoDB" id="6105938at2759"/>
<comment type="caution">
    <text evidence="2">The sequence shown here is derived from an EMBL/GenBank/DDBJ whole genome shotgun (WGS) entry which is preliminary data.</text>
</comment>
<feature type="compositionally biased region" description="Polar residues" evidence="1">
    <location>
        <begin position="23"/>
        <end position="34"/>
    </location>
</feature>
<proteinExistence type="predicted"/>
<protein>
    <submittedName>
        <fullName evidence="2">Uncharacterized protein</fullName>
    </submittedName>
</protein>
<gene>
    <name evidence="2" type="ORF">BJ875DRAFT_369891</name>
</gene>
<organism evidence="2 3">
    <name type="scientific">Amylocarpus encephaloides</name>
    <dbReference type="NCBI Taxonomy" id="45428"/>
    <lineage>
        <taxon>Eukaryota</taxon>
        <taxon>Fungi</taxon>
        <taxon>Dikarya</taxon>
        <taxon>Ascomycota</taxon>
        <taxon>Pezizomycotina</taxon>
        <taxon>Leotiomycetes</taxon>
        <taxon>Helotiales</taxon>
        <taxon>Helotiales incertae sedis</taxon>
        <taxon>Amylocarpus</taxon>
    </lineage>
</organism>
<dbReference type="Proteomes" id="UP000824998">
    <property type="component" value="Unassembled WGS sequence"/>
</dbReference>
<reference evidence="2" key="1">
    <citation type="journal article" date="2021" name="IMA Fungus">
        <title>Genomic characterization of three marine fungi, including Emericellopsis atlantica sp. nov. with signatures of a generalist lifestyle and marine biomass degradation.</title>
        <authorList>
            <person name="Hagestad O.C."/>
            <person name="Hou L."/>
            <person name="Andersen J.H."/>
            <person name="Hansen E.H."/>
            <person name="Altermark B."/>
            <person name="Li C."/>
            <person name="Kuhnert E."/>
            <person name="Cox R.J."/>
            <person name="Crous P.W."/>
            <person name="Spatafora J.W."/>
            <person name="Lail K."/>
            <person name="Amirebrahimi M."/>
            <person name="Lipzen A."/>
            <person name="Pangilinan J."/>
            <person name="Andreopoulos W."/>
            <person name="Hayes R.D."/>
            <person name="Ng V."/>
            <person name="Grigoriev I.V."/>
            <person name="Jackson S.A."/>
            <person name="Sutton T.D.S."/>
            <person name="Dobson A.D.W."/>
            <person name="Rama T."/>
        </authorList>
    </citation>
    <scope>NUCLEOTIDE SEQUENCE</scope>
    <source>
        <strain evidence="2">TRa018bII</strain>
    </source>
</reference>
<evidence type="ECO:0000313" key="2">
    <source>
        <dbReference type="EMBL" id="KAG9237519.1"/>
    </source>
</evidence>
<dbReference type="PANTHER" id="PTHR38846">
    <property type="entry name" value="C3H1-TYPE DOMAIN-CONTAINING PROTEIN"/>
    <property type="match status" value="1"/>
</dbReference>